<dbReference type="SUPFAM" id="SSF109854">
    <property type="entry name" value="DinB/YfiT-like putative metalloenzymes"/>
    <property type="match status" value="1"/>
</dbReference>
<name>A0A3G8ZVN7_9ACTN</name>
<dbReference type="RefSeq" id="WP_124798986.1">
    <property type="nucleotide sequence ID" value="NZ_CP034170.1"/>
</dbReference>
<evidence type="ECO:0000313" key="2">
    <source>
        <dbReference type="EMBL" id="AZI58076.1"/>
    </source>
</evidence>
<dbReference type="NCBIfam" id="TIGR03085">
    <property type="entry name" value="TIGR03085 family metal-binding protein"/>
    <property type="match status" value="1"/>
</dbReference>
<dbReference type="AlphaFoldDB" id="A0A3G8ZVN7"/>
<dbReference type="Pfam" id="PF07398">
    <property type="entry name" value="MDMPI_C"/>
    <property type="match status" value="1"/>
</dbReference>
<dbReference type="InterPro" id="IPR034660">
    <property type="entry name" value="DinB/YfiT-like"/>
</dbReference>
<feature type="domain" description="MDMPI C-terminal" evidence="1">
    <location>
        <begin position="147"/>
        <end position="206"/>
    </location>
</feature>
<dbReference type="InterPro" id="IPR010872">
    <property type="entry name" value="MDMPI_C-term_domain"/>
</dbReference>
<gene>
    <name evidence="2" type="ORF">EH165_07915</name>
</gene>
<accession>A0A3G8ZVN7</accession>
<reference evidence="2 3" key="2">
    <citation type="submission" date="2018-12" db="EMBL/GenBank/DDBJ databases">
        <title>Nakamurella antarcticus sp. nov., isolated from Antarctica South Shetland Islands soil.</title>
        <authorList>
            <person name="Peng F."/>
        </authorList>
    </citation>
    <scope>NUCLEOTIDE SEQUENCE [LARGE SCALE GENOMIC DNA]</scope>
    <source>
        <strain evidence="2 3">S14-144</strain>
    </source>
</reference>
<proteinExistence type="predicted"/>
<reference evidence="2 3" key="1">
    <citation type="submission" date="2018-11" db="EMBL/GenBank/DDBJ databases">
        <authorList>
            <person name="Da X."/>
        </authorList>
    </citation>
    <scope>NUCLEOTIDE SEQUENCE [LARGE SCALE GENOMIC DNA]</scope>
    <source>
        <strain evidence="2 3">S14-144</strain>
    </source>
</reference>
<keyword evidence="3" id="KW-1185">Reference proteome</keyword>
<protein>
    <submittedName>
        <fullName evidence="2">TIGR03085 family protein</fullName>
    </submittedName>
</protein>
<dbReference type="Proteomes" id="UP000268084">
    <property type="component" value="Chromosome"/>
</dbReference>
<dbReference type="InterPro" id="IPR017517">
    <property type="entry name" value="Maleyloyr_isom"/>
</dbReference>
<dbReference type="KEGG" id="nak:EH165_07915"/>
<sequence length="215" mass="23811">MNTSSVNLAQSERALLADLFDKVGPDQPTLNAGWQTSDLLLHLLMRERRPDAAIGMFVKPFAFWTARVSRGYATLPWTEQVEMFRTGPKGLSPIRIDAVDKAMNSGEYLIHHEDVLRGAKNWQPREFDEATTAVIVKMLTSPPFSWGFRNHGVGITGRLPDGRPLTLHSGEPHVVLHGAPVELLLWASGRRTECHVRLEGDPDALATLAKSLAKS</sequence>
<organism evidence="2 3">
    <name type="scientific">Nakamurella antarctica</name>
    <dbReference type="NCBI Taxonomy" id="1902245"/>
    <lineage>
        <taxon>Bacteria</taxon>
        <taxon>Bacillati</taxon>
        <taxon>Actinomycetota</taxon>
        <taxon>Actinomycetes</taxon>
        <taxon>Nakamurellales</taxon>
        <taxon>Nakamurellaceae</taxon>
        <taxon>Nakamurella</taxon>
    </lineage>
</organism>
<dbReference type="NCBIfam" id="TIGR03083">
    <property type="entry name" value="maleylpyruvate isomerase family mycothiol-dependent enzyme"/>
    <property type="match status" value="1"/>
</dbReference>
<evidence type="ECO:0000313" key="3">
    <source>
        <dbReference type="Proteomes" id="UP000268084"/>
    </source>
</evidence>
<evidence type="ECO:0000259" key="1">
    <source>
        <dbReference type="Pfam" id="PF07398"/>
    </source>
</evidence>
<dbReference type="OrthoDB" id="3268903at2"/>
<dbReference type="EMBL" id="CP034170">
    <property type="protein sequence ID" value="AZI58076.1"/>
    <property type="molecule type" value="Genomic_DNA"/>
</dbReference>
<dbReference type="InterPro" id="IPR017519">
    <property type="entry name" value="CHP03085"/>
</dbReference>